<proteinExistence type="predicted"/>
<keyword evidence="3" id="KW-0804">Transcription</keyword>
<dbReference type="Pfam" id="PF07729">
    <property type="entry name" value="FCD"/>
    <property type="match status" value="1"/>
</dbReference>
<dbReference type="InterPro" id="IPR000524">
    <property type="entry name" value="Tscrpt_reg_HTH_GntR"/>
</dbReference>
<organism evidence="5 6">
    <name type="scientific">Oceanicola granulosus (strain ATCC BAA-861 / DSM 15982 / KCTC 12143 / HTCC2516)</name>
    <dbReference type="NCBI Taxonomy" id="314256"/>
    <lineage>
        <taxon>Bacteria</taxon>
        <taxon>Pseudomonadati</taxon>
        <taxon>Pseudomonadota</taxon>
        <taxon>Alphaproteobacteria</taxon>
        <taxon>Rhodobacterales</taxon>
        <taxon>Roseobacteraceae</taxon>
        <taxon>Oceanicola</taxon>
    </lineage>
</organism>
<dbReference type="Pfam" id="PF00392">
    <property type="entry name" value="GntR"/>
    <property type="match status" value="1"/>
</dbReference>
<name>Q2CEF8_OCEGH</name>
<evidence type="ECO:0000256" key="1">
    <source>
        <dbReference type="ARBA" id="ARBA00023015"/>
    </source>
</evidence>
<protein>
    <submittedName>
        <fullName evidence="5">Transcriptional regulator, GntR family protein</fullName>
    </submittedName>
</protein>
<dbReference type="AlphaFoldDB" id="Q2CEF8"/>
<evidence type="ECO:0000313" key="5">
    <source>
        <dbReference type="EMBL" id="EAR51039.1"/>
    </source>
</evidence>
<dbReference type="eggNOG" id="COG1802">
    <property type="taxonomic scope" value="Bacteria"/>
</dbReference>
<comment type="caution">
    <text evidence="5">The sequence shown here is derived from an EMBL/GenBank/DDBJ whole genome shotgun (WGS) entry which is preliminary data.</text>
</comment>
<keyword evidence="2" id="KW-0238">DNA-binding</keyword>
<dbReference type="PRINTS" id="PR00035">
    <property type="entry name" value="HTHGNTR"/>
</dbReference>
<dbReference type="GO" id="GO:0003700">
    <property type="term" value="F:DNA-binding transcription factor activity"/>
    <property type="evidence" value="ECO:0007669"/>
    <property type="project" value="InterPro"/>
</dbReference>
<feature type="domain" description="HTH gntR-type" evidence="4">
    <location>
        <begin position="13"/>
        <end position="80"/>
    </location>
</feature>
<dbReference type="Gene3D" id="1.10.10.10">
    <property type="entry name" value="Winged helix-like DNA-binding domain superfamily/Winged helix DNA-binding domain"/>
    <property type="match status" value="1"/>
</dbReference>
<dbReference type="STRING" id="314256.OG2516_04054"/>
<evidence type="ECO:0000313" key="6">
    <source>
        <dbReference type="Proteomes" id="UP000003635"/>
    </source>
</evidence>
<dbReference type="InterPro" id="IPR036388">
    <property type="entry name" value="WH-like_DNA-bd_sf"/>
</dbReference>
<sequence length="228" mass="25581">MSDHPRTEAATRKAVADGVADSLREDIILNRLPSGTFLREADLARHHDVSRGPVREALKQLEREGLVVSHRNKGFAVAALTMTDIEDIYELRLSLETLAARLACRRRTFDDLASMARTLDELADLGPNARPLPMAVLDVRFHREIYAAAHHTRLMACWKTMESQVFKAMVSRNVTERLFSEVFVAQHQNIRALIAARNEDAAVAAIETHLREAYDRLKAQADEADTDG</sequence>
<dbReference type="EMBL" id="AAOT01000018">
    <property type="protein sequence ID" value="EAR51039.1"/>
    <property type="molecule type" value="Genomic_DNA"/>
</dbReference>
<dbReference type="InterPro" id="IPR011711">
    <property type="entry name" value="GntR_C"/>
</dbReference>
<keyword evidence="6" id="KW-1185">Reference proteome</keyword>
<dbReference type="SMART" id="SM00895">
    <property type="entry name" value="FCD"/>
    <property type="match status" value="1"/>
</dbReference>
<dbReference type="SUPFAM" id="SSF48008">
    <property type="entry name" value="GntR ligand-binding domain-like"/>
    <property type="match status" value="1"/>
</dbReference>
<gene>
    <name evidence="5" type="ORF">OG2516_04054</name>
</gene>
<reference evidence="5 6" key="1">
    <citation type="journal article" date="2010" name="J. Bacteriol.">
        <title>Genome sequences of Oceanicola granulosus HTCC2516(T) and Oceanicola batsensis HTCC2597(TDelta).</title>
        <authorList>
            <person name="Thrash J.C."/>
            <person name="Cho J.C."/>
            <person name="Vergin K.L."/>
            <person name="Giovannoni S.J."/>
        </authorList>
    </citation>
    <scope>NUCLEOTIDE SEQUENCE [LARGE SCALE GENOMIC DNA]</scope>
    <source>
        <strain evidence="6">ATCC BAA-861 / DSM 15982 / KCTC 12143 / HTCC2516</strain>
    </source>
</reference>
<dbReference type="SUPFAM" id="SSF46785">
    <property type="entry name" value="Winged helix' DNA-binding domain"/>
    <property type="match status" value="1"/>
</dbReference>
<dbReference type="InterPro" id="IPR008920">
    <property type="entry name" value="TF_FadR/GntR_C"/>
</dbReference>
<dbReference type="RefSeq" id="WP_007254339.1">
    <property type="nucleotide sequence ID" value="NZ_CH724107.1"/>
</dbReference>
<dbReference type="Proteomes" id="UP000003635">
    <property type="component" value="Unassembled WGS sequence"/>
</dbReference>
<evidence type="ECO:0000256" key="3">
    <source>
        <dbReference type="ARBA" id="ARBA00023163"/>
    </source>
</evidence>
<dbReference type="Gene3D" id="1.20.120.530">
    <property type="entry name" value="GntR ligand-binding domain-like"/>
    <property type="match status" value="1"/>
</dbReference>
<dbReference type="HOGENOM" id="CLU_017584_5_4_5"/>
<dbReference type="GO" id="GO:0003677">
    <property type="term" value="F:DNA binding"/>
    <property type="evidence" value="ECO:0007669"/>
    <property type="project" value="UniProtKB-KW"/>
</dbReference>
<evidence type="ECO:0000259" key="4">
    <source>
        <dbReference type="PROSITE" id="PS50949"/>
    </source>
</evidence>
<evidence type="ECO:0000256" key="2">
    <source>
        <dbReference type="ARBA" id="ARBA00023125"/>
    </source>
</evidence>
<accession>Q2CEF8</accession>
<dbReference type="InterPro" id="IPR036390">
    <property type="entry name" value="WH_DNA-bd_sf"/>
</dbReference>
<dbReference type="SMART" id="SM00345">
    <property type="entry name" value="HTH_GNTR"/>
    <property type="match status" value="1"/>
</dbReference>
<dbReference type="PANTHER" id="PTHR43537">
    <property type="entry name" value="TRANSCRIPTIONAL REGULATOR, GNTR FAMILY"/>
    <property type="match status" value="1"/>
</dbReference>
<dbReference type="PANTHER" id="PTHR43537:SF5">
    <property type="entry name" value="UXU OPERON TRANSCRIPTIONAL REGULATOR"/>
    <property type="match status" value="1"/>
</dbReference>
<keyword evidence="1" id="KW-0805">Transcription regulation</keyword>
<dbReference type="CDD" id="cd07377">
    <property type="entry name" value="WHTH_GntR"/>
    <property type="match status" value="1"/>
</dbReference>
<dbReference type="PROSITE" id="PS50949">
    <property type="entry name" value="HTH_GNTR"/>
    <property type="match status" value="1"/>
</dbReference>
<dbReference type="OrthoDB" id="7834120at2"/>